<gene>
    <name evidence="9" type="ORF">GTQ38_00180</name>
</gene>
<feature type="transmembrane region" description="Helical" evidence="8">
    <location>
        <begin position="12"/>
        <end position="32"/>
    </location>
</feature>
<keyword evidence="3" id="KW-1003">Cell membrane</keyword>
<keyword evidence="6 8" id="KW-0472">Membrane</keyword>
<evidence type="ECO:0000256" key="2">
    <source>
        <dbReference type="ARBA" id="ARBA00005811"/>
    </source>
</evidence>
<dbReference type="AlphaFoldDB" id="A0A6L9E7G4"/>
<evidence type="ECO:0000256" key="1">
    <source>
        <dbReference type="ARBA" id="ARBA00004162"/>
    </source>
</evidence>
<dbReference type="PANTHER" id="PTHR30558">
    <property type="entry name" value="EXBD MEMBRANE COMPONENT OF PMF-DRIVEN MACROMOLECULE IMPORT SYSTEM"/>
    <property type="match status" value="1"/>
</dbReference>
<evidence type="ECO:0000256" key="5">
    <source>
        <dbReference type="ARBA" id="ARBA00022989"/>
    </source>
</evidence>
<dbReference type="EMBL" id="WXYO01000001">
    <property type="protein sequence ID" value="NAS10399.1"/>
    <property type="molecule type" value="Genomic_DNA"/>
</dbReference>
<keyword evidence="4 7" id="KW-0812">Transmembrane</keyword>
<comment type="caution">
    <text evidence="9">The sequence shown here is derived from an EMBL/GenBank/DDBJ whole genome shotgun (WGS) entry which is preliminary data.</text>
</comment>
<name>A0A6L9E7G4_9FLAO</name>
<dbReference type="InterPro" id="IPR003400">
    <property type="entry name" value="ExbD"/>
</dbReference>
<evidence type="ECO:0000256" key="7">
    <source>
        <dbReference type="RuleBase" id="RU003879"/>
    </source>
</evidence>
<evidence type="ECO:0000256" key="3">
    <source>
        <dbReference type="ARBA" id="ARBA00022475"/>
    </source>
</evidence>
<dbReference type="RefSeq" id="WP_161433215.1">
    <property type="nucleotide sequence ID" value="NZ_WXYO01000001.1"/>
</dbReference>
<evidence type="ECO:0000256" key="6">
    <source>
        <dbReference type="ARBA" id="ARBA00023136"/>
    </source>
</evidence>
<evidence type="ECO:0000313" key="9">
    <source>
        <dbReference type="EMBL" id="NAS10399.1"/>
    </source>
</evidence>
<evidence type="ECO:0000256" key="4">
    <source>
        <dbReference type="ARBA" id="ARBA00022692"/>
    </source>
</evidence>
<evidence type="ECO:0000256" key="8">
    <source>
        <dbReference type="SAM" id="Phobius"/>
    </source>
</evidence>
<comment type="similarity">
    <text evidence="2 7">Belongs to the ExbD/TolR family.</text>
</comment>
<accession>A0A6L9E7G4</accession>
<proteinExistence type="inferred from homology"/>
<sequence>MARRRQTPTVQSGSVADIAFLLLIFFLVTTIIETEEGLDRLLPRKEAQTPEVPINDRNILEISINNQNELLVDEVRIGLEDLRLTTIAFLDNGGVSKGENGHCSYCQGLRSPESSDNPQEAVISLNTGRESSYGVYIAVQNELVAAYNALRDREALKTFGESYTAMSSEYRNPQTPQERREFLRARIDQIQDLFPMKLIEANTK</sequence>
<dbReference type="GO" id="GO:0022857">
    <property type="term" value="F:transmembrane transporter activity"/>
    <property type="evidence" value="ECO:0007669"/>
    <property type="project" value="InterPro"/>
</dbReference>
<dbReference type="GO" id="GO:0015031">
    <property type="term" value="P:protein transport"/>
    <property type="evidence" value="ECO:0007669"/>
    <property type="project" value="UniProtKB-KW"/>
</dbReference>
<dbReference type="Proteomes" id="UP000475249">
    <property type="component" value="Unassembled WGS sequence"/>
</dbReference>
<dbReference type="Pfam" id="PF02472">
    <property type="entry name" value="ExbD"/>
    <property type="match status" value="1"/>
</dbReference>
<protein>
    <submittedName>
        <fullName evidence="9">Biopolymer transporter ExbD</fullName>
    </submittedName>
</protein>
<keyword evidence="7" id="KW-0813">Transport</keyword>
<dbReference type="GO" id="GO:0005886">
    <property type="term" value="C:plasma membrane"/>
    <property type="evidence" value="ECO:0007669"/>
    <property type="project" value="UniProtKB-SubCell"/>
</dbReference>
<keyword evidence="7" id="KW-0653">Protein transport</keyword>
<keyword evidence="10" id="KW-1185">Reference proteome</keyword>
<organism evidence="9 10">
    <name type="scientific">Poritiphilus flavus</name>
    <dbReference type="NCBI Taxonomy" id="2697053"/>
    <lineage>
        <taxon>Bacteria</taxon>
        <taxon>Pseudomonadati</taxon>
        <taxon>Bacteroidota</taxon>
        <taxon>Flavobacteriia</taxon>
        <taxon>Flavobacteriales</taxon>
        <taxon>Flavobacteriaceae</taxon>
        <taxon>Poritiphilus</taxon>
    </lineage>
</organism>
<dbReference type="PANTHER" id="PTHR30558:SF3">
    <property type="entry name" value="BIOPOLYMER TRANSPORT PROTEIN EXBD-RELATED"/>
    <property type="match status" value="1"/>
</dbReference>
<evidence type="ECO:0000313" key="10">
    <source>
        <dbReference type="Proteomes" id="UP000475249"/>
    </source>
</evidence>
<comment type="subcellular location">
    <subcellularLocation>
        <location evidence="1">Cell membrane</location>
        <topology evidence="1">Single-pass membrane protein</topology>
    </subcellularLocation>
    <subcellularLocation>
        <location evidence="7">Cell membrane</location>
        <topology evidence="7">Single-pass type II membrane protein</topology>
    </subcellularLocation>
</comment>
<reference evidence="9 10" key="1">
    <citation type="submission" date="2020-01" db="EMBL/GenBank/DDBJ databases">
        <title>Bacteria diversity of Porities sp.</title>
        <authorList>
            <person name="Wang G."/>
        </authorList>
    </citation>
    <scope>NUCLEOTIDE SEQUENCE [LARGE SCALE GENOMIC DNA]</scope>
    <source>
        <strain evidence="9 10">R33</strain>
    </source>
</reference>
<keyword evidence="5 8" id="KW-1133">Transmembrane helix</keyword>